<feature type="transmembrane region" description="Helical" evidence="2">
    <location>
        <begin position="41"/>
        <end position="61"/>
    </location>
</feature>
<keyword evidence="2" id="KW-0472">Membrane</keyword>
<feature type="region of interest" description="Disordered" evidence="1">
    <location>
        <begin position="88"/>
        <end position="126"/>
    </location>
</feature>
<sequence>MRGEAKEGFVTENRQQCHVRLQSAFVILVDFEEEGYPPPPTLLAISLLTVLVLVALLDWPIRTMQKINLLQNGGYPVEQDGEIVEDSATAEDAKNEQMGEVGNVGPATGIRGDGKPSSCNKVEVETPVIEPVPRALPKNQGNF</sequence>
<protein>
    <submittedName>
        <fullName evidence="3">Uncharacterized protein</fullName>
    </submittedName>
</protein>
<evidence type="ECO:0000313" key="3">
    <source>
        <dbReference type="EMBL" id="TKR79451.1"/>
    </source>
</evidence>
<name>A0A4U5NB91_POPAL</name>
<evidence type="ECO:0000256" key="1">
    <source>
        <dbReference type="SAM" id="MobiDB-lite"/>
    </source>
</evidence>
<proteinExistence type="predicted"/>
<reference evidence="3" key="1">
    <citation type="submission" date="2018-10" db="EMBL/GenBank/DDBJ databases">
        <title>Population genomic analysis revealed the cold adaptation of white poplar.</title>
        <authorList>
            <person name="Liu Y.-J."/>
        </authorList>
    </citation>
    <scope>NUCLEOTIDE SEQUENCE [LARGE SCALE GENOMIC DNA]</scope>
    <source>
        <strain evidence="3">PAL-ZL1</strain>
    </source>
</reference>
<organism evidence="3">
    <name type="scientific">Populus alba</name>
    <name type="common">White poplar</name>
    <dbReference type="NCBI Taxonomy" id="43335"/>
    <lineage>
        <taxon>Eukaryota</taxon>
        <taxon>Viridiplantae</taxon>
        <taxon>Streptophyta</taxon>
        <taxon>Embryophyta</taxon>
        <taxon>Tracheophyta</taxon>
        <taxon>Spermatophyta</taxon>
        <taxon>Magnoliopsida</taxon>
        <taxon>eudicotyledons</taxon>
        <taxon>Gunneridae</taxon>
        <taxon>Pentapetalae</taxon>
        <taxon>rosids</taxon>
        <taxon>fabids</taxon>
        <taxon>Malpighiales</taxon>
        <taxon>Salicaceae</taxon>
        <taxon>Saliceae</taxon>
        <taxon>Populus</taxon>
    </lineage>
</organism>
<gene>
    <name evidence="3" type="ORF">D5086_0000272180</name>
</gene>
<keyword evidence="2" id="KW-1133">Transmembrane helix</keyword>
<dbReference type="EMBL" id="RCHU01001061">
    <property type="protein sequence ID" value="TKR79451.1"/>
    <property type="molecule type" value="Genomic_DNA"/>
</dbReference>
<accession>A0A4U5NB91</accession>
<evidence type="ECO:0000256" key="2">
    <source>
        <dbReference type="SAM" id="Phobius"/>
    </source>
</evidence>
<keyword evidence="2" id="KW-0812">Transmembrane</keyword>
<comment type="caution">
    <text evidence="3">The sequence shown here is derived from an EMBL/GenBank/DDBJ whole genome shotgun (WGS) entry which is preliminary data.</text>
</comment>
<dbReference type="AlphaFoldDB" id="A0A4U5NB91"/>